<evidence type="ECO:0000256" key="1">
    <source>
        <dbReference type="ARBA" id="ARBA00009437"/>
    </source>
</evidence>
<dbReference type="PROSITE" id="PS50931">
    <property type="entry name" value="HTH_LYSR"/>
    <property type="match status" value="1"/>
</dbReference>
<reference evidence="7 8" key="1">
    <citation type="submission" date="2023-09" db="EMBL/GenBank/DDBJ databases">
        <authorList>
            <person name="Rey-Velasco X."/>
        </authorList>
    </citation>
    <scope>NUCLEOTIDE SEQUENCE [LARGE SCALE GENOMIC DNA]</scope>
    <source>
        <strain evidence="7 8">F158</strain>
    </source>
</reference>
<dbReference type="PANTHER" id="PTHR30346">
    <property type="entry name" value="TRANSCRIPTIONAL DUAL REGULATOR HCAR-RELATED"/>
    <property type="match status" value="1"/>
</dbReference>
<keyword evidence="2" id="KW-0805">Transcription regulation</keyword>
<evidence type="ECO:0000313" key="8">
    <source>
        <dbReference type="Proteomes" id="UP001265259"/>
    </source>
</evidence>
<dbReference type="InterPro" id="IPR036388">
    <property type="entry name" value="WH-like_DNA-bd_sf"/>
</dbReference>
<dbReference type="InterPro" id="IPR036390">
    <property type="entry name" value="WH_DNA-bd_sf"/>
</dbReference>
<dbReference type="InterPro" id="IPR005119">
    <property type="entry name" value="LysR_subst-bd"/>
</dbReference>
<dbReference type="Proteomes" id="UP001265259">
    <property type="component" value="Unassembled WGS sequence"/>
</dbReference>
<keyword evidence="3" id="KW-0238">DNA-binding</keyword>
<keyword evidence="5" id="KW-0804">Transcription</keyword>
<evidence type="ECO:0000256" key="5">
    <source>
        <dbReference type="ARBA" id="ARBA00023163"/>
    </source>
</evidence>
<keyword evidence="8" id="KW-1185">Reference proteome</keyword>
<dbReference type="Pfam" id="PF03466">
    <property type="entry name" value="LysR_substrate"/>
    <property type="match status" value="1"/>
</dbReference>
<dbReference type="Gene3D" id="1.10.10.10">
    <property type="entry name" value="Winged helix-like DNA-binding domain superfamily/Winged helix DNA-binding domain"/>
    <property type="match status" value="1"/>
</dbReference>
<feature type="domain" description="HTH lysR-type" evidence="6">
    <location>
        <begin position="7"/>
        <end position="64"/>
    </location>
</feature>
<evidence type="ECO:0000256" key="2">
    <source>
        <dbReference type="ARBA" id="ARBA00023015"/>
    </source>
</evidence>
<dbReference type="CDD" id="cd08411">
    <property type="entry name" value="PBP2_OxyR"/>
    <property type="match status" value="1"/>
</dbReference>
<evidence type="ECO:0000256" key="4">
    <source>
        <dbReference type="ARBA" id="ARBA00023159"/>
    </source>
</evidence>
<dbReference type="SUPFAM" id="SSF46785">
    <property type="entry name" value="Winged helix' DNA-binding domain"/>
    <property type="match status" value="1"/>
</dbReference>
<gene>
    <name evidence="7" type="ORF">RM543_13545</name>
</gene>
<comment type="caution">
    <text evidence="7">The sequence shown here is derived from an EMBL/GenBank/DDBJ whole genome shotgun (WGS) entry which is preliminary data.</text>
</comment>
<evidence type="ECO:0000256" key="3">
    <source>
        <dbReference type="ARBA" id="ARBA00023125"/>
    </source>
</evidence>
<dbReference type="SUPFAM" id="SSF53850">
    <property type="entry name" value="Periplasmic binding protein-like II"/>
    <property type="match status" value="1"/>
</dbReference>
<dbReference type="InterPro" id="IPR000847">
    <property type="entry name" value="LysR_HTH_N"/>
</dbReference>
<proteinExistence type="inferred from homology"/>
<protein>
    <submittedName>
        <fullName evidence="7">LysR substrate-binding domain-containing protein</fullName>
    </submittedName>
</protein>
<dbReference type="RefSeq" id="WP_311692508.1">
    <property type="nucleotide sequence ID" value="NZ_JAVRHL010000003.1"/>
</dbReference>
<comment type="similarity">
    <text evidence="1">Belongs to the LysR transcriptional regulatory family.</text>
</comment>
<evidence type="ECO:0000259" key="6">
    <source>
        <dbReference type="PROSITE" id="PS50931"/>
    </source>
</evidence>
<accession>A0ABU3DJ12</accession>
<dbReference type="Gene3D" id="3.40.190.10">
    <property type="entry name" value="Periplasmic binding protein-like II"/>
    <property type="match status" value="2"/>
</dbReference>
<evidence type="ECO:0000313" key="7">
    <source>
        <dbReference type="EMBL" id="MDT0683710.1"/>
    </source>
</evidence>
<organism evidence="7 8">
    <name type="scientific">Tropicimonas omnivorans</name>
    <dbReference type="NCBI Taxonomy" id="3075590"/>
    <lineage>
        <taxon>Bacteria</taxon>
        <taxon>Pseudomonadati</taxon>
        <taxon>Pseudomonadota</taxon>
        <taxon>Alphaproteobacteria</taxon>
        <taxon>Rhodobacterales</taxon>
        <taxon>Roseobacteraceae</taxon>
        <taxon>Tropicimonas</taxon>
    </lineage>
</organism>
<sequence>MFGIMRITARHLLYFAALADEGSFGAAARAVSISQPALSMQIRDLEAALGGKLVERMPSGLKLTRLGREVLPRARRVLAEMAEIEALPRRGQGLSGQLNIGVIPTVAPYILPVALTRLRASDLTLDIRVREAQTNVLLDILDKGRLDAALVALPVSGADLDVRPLFEDRFLLAGSRARIERLAGEGGAVAPKPAELDPEQLLLLDEGHCLADQAIAACGLDPGRRRVDLGASSLATLCGLVAQGFGLTLLPEIAVMSETASAPDMALHRFAAPEPGRTLALVRRAGQEGETDWFEALASLFANAGETLLARARTAVPA</sequence>
<name>A0ABU3DJ12_9RHOB</name>
<dbReference type="PRINTS" id="PR00039">
    <property type="entry name" value="HTHLYSR"/>
</dbReference>
<dbReference type="EMBL" id="JAVRHL010000003">
    <property type="protein sequence ID" value="MDT0683710.1"/>
    <property type="molecule type" value="Genomic_DNA"/>
</dbReference>
<dbReference type="Pfam" id="PF00126">
    <property type="entry name" value="HTH_1"/>
    <property type="match status" value="1"/>
</dbReference>
<dbReference type="PANTHER" id="PTHR30346:SF26">
    <property type="entry name" value="HYDROGEN PEROXIDE-INDUCIBLE GENES ACTIVATOR"/>
    <property type="match status" value="1"/>
</dbReference>
<keyword evidence="4" id="KW-0010">Activator</keyword>